<gene>
    <name evidence="2" type="ORF">C1H70_13605</name>
</gene>
<keyword evidence="3" id="KW-1185">Reference proteome</keyword>
<dbReference type="GO" id="GO:0003824">
    <property type="term" value="F:catalytic activity"/>
    <property type="evidence" value="ECO:0007669"/>
    <property type="project" value="UniProtKB-ARBA"/>
</dbReference>
<protein>
    <recommendedName>
        <fullName evidence="4">Filamentous hemagglutinin</fullName>
    </recommendedName>
</protein>
<feature type="region of interest" description="Disordered" evidence="1">
    <location>
        <begin position="1413"/>
        <end position="1448"/>
    </location>
</feature>
<feature type="non-terminal residue" evidence="2">
    <location>
        <position position="1"/>
    </location>
</feature>
<accession>A0A2N7UF46</accession>
<reference evidence="2 3" key="1">
    <citation type="submission" date="2018-01" db="EMBL/GenBank/DDBJ databases">
        <title>Halomonas endophytica sp. nov., isolated from storage liquid in the stems of Populus euphratica.</title>
        <authorList>
            <person name="Chen C."/>
        </authorList>
    </citation>
    <scope>NUCLEOTIDE SEQUENCE [LARGE SCALE GENOMIC DNA]</scope>
    <source>
        <strain evidence="2 3">BZ-SZ-XJ27</strain>
    </source>
</reference>
<dbReference type="RefSeq" id="WP_180978316.1">
    <property type="nucleotide sequence ID" value="NZ_PNRG01000030.1"/>
</dbReference>
<proteinExistence type="predicted"/>
<dbReference type="InterPro" id="IPR010069">
    <property type="entry name" value="CdiA_FHA1_rpt"/>
</dbReference>
<name>A0A2N7UF46_9GAMM</name>
<dbReference type="Proteomes" id="UP000235547">
    <property type="component" value="Unassembled WGS sequence"/>
</dbReference>
<feature type="non-terminal residue" evidence="2">
    <location>
        <position position="2677"/>
    </location>
</feature>
<feature type="region of interest" description="Disordered" evidence="1">
    <location>
        <begin position="1365"/>
        <end position="1394"/>
    </location>
</feature>
<dbReference type="InterPro" id="IPR025157">
    <property type="entry name" value="Hemagglutinin_rpt"/>
</dbReference>
<feature type="compositionally biased region" description="Polar residues" evidence="1">
    <location>
        <begin position="1369"/>
        <end position="1379"/>
    </location>
</feature>
<evidence type="ECO:0008006" key="4">
    <source>
        <dbReference type="Google" id="ProtNLM"/>
    </source>
</evidence>
<evidence type="ECO:0000313" key="2">
    <source>
        <dbReference type="EMBL" id="PMR79047.1"/>
    </source>
</evidence>
<dbReference type="EMBL" id="PNRG01000030">
    <property type="protein sequence ID" value="PMR79047.1"/>
    <property type="molecule type" value="Genomic_DNA"/>
</dbReference>
<dbReference type="Pfam" id="PF13332">
    <property type="entry name" value="Fil_haemagg_2"/>
    <property type="match status" value="3"/>
</dbReference>
<sequence length="2677" mass="273488">DDISIWAQNLNNIDGTVYAGGNATLDSDALTNTGTLAAADDLAINATHVASSGTLAAGLNEDGTLKAFADDVGALSVTATEDLSITGNNLATGRLTLSGDHVDLSDSQTSAFDARVTAKGMLNTGNARLITRDDISIWAQNLNNIDGTVYAGGNTILDTGALTNTGTLAAADDLAIDATRVASSGTLAAGLNEDGTLKTFAGDGGALHVTSTGDLSATGNNLAAGHLTLDGVYVDLSNSQTSANNADIIARGDLDTWQANVVTQEGLSLLAGGALDNTKGALSSQQDDLSVQARSLTNNQGRLLAGNELEVTLGEALSNNDGTVYAGGNTILDTGALTNTGTIAAAGDLAIDATSVSSNGTLAGGLNADGSLNAFGANGAALRVTTVGDLSATGNNLAAGTLTLQGNSLDLSESQTSAFDAHVTAKGTLDADIANFITRNDINIEAQILNNMGGTVYAGSSATLDTEVLANTGILAAADDLAIHAVRVESNGTLAAGLNEDGTLKAFTQDSGALSVTATGDLSATGNNLAAGRLSLEGDALNLSNSQASAYNADIIARGDLDTSQANVVTQKGLSLQADGALGNEYGALASKTGSLTFNANGVTNTDGLMAAATELNINANSKSINNISGEILAQGDMNLSTRADILNTGGIVQSNAAISLSADIVNNRQTSGDAQGIVGDDVQINADSLDNTEGQVLAGRDLTITADHSINNTHGTLNAQRHLDLQDGVPSSDTRPGKRSLIISNTDGVIVANNESASADASVAITANTLGLDGTLESGGDMALDLVGDLNTASGQQVTTEGVLSLRLHGDTSGNTFDNAGKWEGGRGLIVRADEIRNQSSGELQSLGITSLDTTQTSGGSVTNRGLINGTDTRISSRTVDNVGRGRVYGDRVAIKADTLTNREETVGGQAKAATIAARERLDIGAKDITNREDALIFSAGDMAIGGTLSPFYRAVVDGTSNALILNNNSATIESLGNMVLATDTLRNTNEYFAIEEAYLGTTEMTMIQPEGSSAKFIIDDDEIILTPPIGWSKELNGGTLVWVQDERPEGYVAGYPDADPSVNLAGDYVYYHGSGEAVISEWKQYLLERKEYESTVVSSAPGQIMAGGNLTLRGKDLLNDKSRIIVGRALHGDLGNLKNQGAMGEKRVSTEGLLWESTIRRITNGHTDSMYGGATYRIRSWEDLGDYNPPDETTTIGLGIGEVRENTAYSGSGTYAGDKADLGIAGSVSIGDTSTTASTLAEQNASNVANGVDKASDRTSAVSTDSQAVTQASVNAATVDHANSPGYASNSANAVNSEAHGATEAAFSTNSSGNATSSANAVNTEAHGATGASFSANSSGNAISGTNAVNTDTNGATEASFRASHSGDVTNSTNAVNTDAHGATGTSFSADNSGNVTNSANAVNTASQGARGASLSANTPSSATQGAAGISLDHTPLDRANPSQRARATVGLGTQTGPALLLPNSSLFTIDPGVNARYLVETDPQFTDHRQWLSSEYLLSALAFDPAHTQKRLGDGFYEQKLIREQVAALTGYRFLGDYSSDDAQYAALMNAGSAFAHEHNLRPGIALTAAQTAQLTNDIVWLVTQAVQLPDGSTTTALMPKVYLAPRQGDLAANGELLGGHDGTLISARDIDLALSGDLNNSGTIAGRKMVDISTRNLSNSGHLQGDITLINARKDIDIEGGSVAANTGMALQAGRDLNITTTTHSATNETDGNTFSLQGIDRVAGLYVNGEAGELLASAGGSINLTAAELHNIGSGVTQLNAGGDINLDTVEIGQSHDLNWGTNNYNRQRHSEDIGTVITGEGAVGLNAGQDINLRAAEIDAQGALAVNAIDGNITLEAGQRLDSLAEGRQTSSSGLFSSKTTITRSSRLSTQALASELGGQTVAMTSGQDIYLNGANVLADQDLGIHAGGNLTLDAAQHTLSESHFTDTRKSGLFSGGFGFTIGSQQQQSDATSTATFAAPSTVGSIGGNVTLSAGDTYTQVGSDVLAPAGDILIGANTVDIREGRESTTHQTEHRFKQSGLSVSLSNPVVDTAQRLEGQLQAAGDTRSPRMKALAAANSALAVSDIQQQLQGGQGTDLTLNVSLGSSQSHSNSTALSNTARGSTLAAGDNLALHAGNLTVQGSKLEAGNQTLLNATQDINLLASADTASHRSSHNSSSASIGLGIGMNGGSPGIALNLDASRAKGHGNSDSTTYTNTQVTAGNQVILNSGGDTTLQGAVVSAPQITTNIGGDLSIASLQDTATHNERHSSSGFSASVPLIGAGQPSASLNASRTQIDGDYQSVKQQSGLRAGDGGFQVNVEGTTSLTGGAITSTQTAIDNDLNRFSTAGQSARDAIDSGALTLTDIANRASVDADSASIGLSTGEDGAGLSGIGTGRVDGNASSTTVAAISGLAGHQAARTGDADTGIEPIFDAESVKQDVQAQAAITQEFGSKASQLVGDLAQAKREEERALRLHARQAQAAGDTERAGQLNAQADRLQRDWGDNGTQRLAAHTAIGALTGGTAGATGAAVGTLSTPAVADVLNEAGLDDTLADGLAALASTVAGAATGGTQGGAAAVNEVLNNYLTTRSINQELERLTADDSELDPALRRRLMEHQLLNGLQENAPLDDCLVVGSDCSPQLDEMTAAFELLQDPRTREKLRGDLTDDLIERQLNDLVATLESVDWSKNP</sequence>
<comment type="caution">
    <text evidence="2">The sequence shown here is derived from an EMBL/GenBank/DDBJ whole genome shotgun (WGS) entry which is preliminary data.</text>
</comment>
<dbReference type="NCBIfam" id="TIGR01731">
    <property type="entry name" value="fil_hemag_20aa"/>
    <property type="match status" value="12"/>
</dbReference>
<organism evidence="2 3">
    <name type="scientific">Halomonas urumqiensis</name>
    <dbReference type="NCBI Taxonomy" id="1684789"/>
    <lineage>
        <taxon>Bacteria</taxon>
        <taxon>Pseudomonadati</taxon>
        <taxon>Pseudomonadota</taxon>
        <taxon>Gammaproteobacteria</taxon>
        <taxon>Oceanospirillales</taxon>
        <taxon>Halomonadaceae</taxon>
        <taxon>Halomonas</taxon>
    </lineage>
</organism>
<evidence type="ECO:0000313" key="3">
    <source>
        <dbReference type="Proteomes" id="UP000235547"/>
    </source>
</evidence>
<evidence type="ECO:0000256" key="1">
    <source>
        <dbReference type="SAM" id="MobiDB-lite"/>
    </source>
</evidence>
<feature type="compositionally biased region" description="Polar residues" evidence="1">
    <location>
        <begin position="1417"/>
        <end position="1427"/>
    </location>
</feature>